<protein>
    <submittedName>
        <fullName evidence="1">Uncharacterized protein</fullName>
    </submittedName>
</protein>
<organism evidence="1 2">
    <name type="scientific">Rosistilla ulvae</name>
    <dbReference type="NCBI Taxonomy" id="1930277"/>
    <lineage>
        <taxon>Bacteria</taxon>
        <taxon>Pseudomonadati</taxon>
        <taxon>Planctomycetota</taxon>
        <taxon>Planctomycetia</taxon>
        <taxon>Pirellulales</taxon>
        <taxon>Pirellulaceae</taxon>
        <taxon>Rosistilla</taxon>
    </lineage>
</organism>
<dbReference type="Proteomes" id="UP000319557">
    <property type="component" value="Chromosome"/>
</dbReference>
<evidence type="ECO:0000313" key="2">
    <source>
        <dbReference type="Proteomes" id="UP000319557"/>
    </source>
</evidence>
<gene>
    <name evidence="1" type="ORF">EC9_42710</name>
</gene>
<evidence type="ECO:0000313" key="1">
    <source>
        <dbReference type="EMBL" id="QDS90067.1"/>
    </source>
</evidence>
<dbReference type="EMBL" id="CP036261">
    <property type="protein sequence ID" value="QDS90067.1"/>
    <property type="molecule type" value="Genomic_DNA"/>
</dbReference>
<name>A0A517M5C0_9BACT</name>
<dbReference type="OrthoDB" id="254312at2"/>
<sequence>MMLWIGDNQHPEFRDAWTWASQSGQCEHRDSIDAAIEHPVARSIPRIVIARADRQPLPAATFSALQQQYPLASYATLLGSLCEGEQRTGTPWPHCQRIYWHRWSFQLVAWSGLDSQALPSAPATSGYIGIVSRSRWIGAGVVDSLRHANIPCVAVAPQQLAVAGPYSDLLWDDSVIATLDDWQAQAAAVAAHAGTARHHWLVSSPRVETWHALQASGFESLHSKPLDLDGILDSLNRRAATA</sequence>
<reference evidence="1 2" key="1">
    <citation type="submission" date="2019-02" db="EMBL/GenBank/DDBJ databases">
        <title>Deep-cultivation of Planctomycetes and their phenomic and genomic characterization uncovers novel biology.</title>
        <authorList>
            <person name="Wiegand S."/>
            <person name="Jogler M."/>
            <person name="Boedeker C."/>
            <person name="Pinto D."/>
            <person name="Vollmers J."/>
            <person name="Rivas-Marin E."/>
            <person name="Kohn T."/>
            <person name="Peeters S.H."/>
            <person name="Heuer A."/>
            <person name="Rast P."/>
            <person name="Oberbeckmann S."/>
            <person name="Bunk B."/>
            <person name="Jeske O."/>
            <person name="Meyerdierks A."/>
            <person name="Storesund J.E."/>
            <person name="Kallscheuer N."/>
            <person name="Luecker S."/>
            <person name="Lage O.M."/>
            <person name="Pohl T."/>
            <person name="Merkel B.J."/>
            <person name="Hornburger P."/>
            <person name="Mueller R.-W."/>
            <person name="Bruemmer F."/>
            <person name="Labrenz M."/>
            <person name="Spormann A.M."/>
            <person name="Op den Camp H."/>
            <person name="Overmann J."/>
            <person name="Amann R."/>
            <person name="Jetten M.S.M."/>
            <person name="Mascher T."/>
            <person name="Medema M.H."/>
            <person name="Devos D.P."/>
            <person name="Kaster A.-K."/>
            <person name="Ovreas L."/>
            <person name="Rohde M."/>
            <person name="Galperin M.Y."/>
            <person name="Jogler C."/>
        </authorList>
    </citation>
    <scope>NUCLEOTIDE SEQUENCE [LARGE SCALE GENOMIC DNA]</scope>
    <source>
        <strain evidence="1 2">EC9</strain>
    </source>
</reference>
<proteinExistence type="predicted"/>
<dbReference type="RefSeq" id="WP_145347963.1">
    <property type="nucleotide sequence ID" value="NZ_CP036261.1"/>
</dbReference>
<dbReference type="AlphaFoldDB" id="A0A517M5C0"/>
<dbReference type="KEGG" id="ruv:EC9_42710"/>
<accession>A0A517M5C0</accession>
<keyword evidence="2" id="KW-1185">Reference proteome</keyword>